<dbReference type="SUPFAM" id="SSF143120">
    <property type="entry name" value="YefM-like"/>
    <property type="match status" value="1"/>
</dbReference>
<keyword evidence="3" id="KW-1185">Reference proteome</keyword>
<comment type="caution">
    <text evidence="2">The sequence shown here is derived from an EMBL/GenBank/DDBJ whole genome shotgun (WGS) entry which is preliminary data.</text>
</comment>
<protein>
    <submittedName>
        <fullName evidence="2">Polyribonucleotide nucleotidyltransferase</fullName>
    </submittedName>
</protein>
<dbReference type="RefSeq" id="WP_123208064.1">
    <property type="nucleotide sequence ID" value="NZ_JBHTHO010000007.1"/>
</dbReference>
<evidence type="ECO:0000256" key="1">
    <source>
        <dbReference type="ARBA" id="ARBA00009981"/>
    </source>
</evidence>
<name>A0A3N0B433_9ACTN</name>
<dbReference type="AlphaFoldDB" id="A0A3N0B433"/>
<keyword evidence="2" id="KW-0808">Transferase</keyword>
<evidence type="ECO:0000313" key="2">
    <source>
        <dbReference type="EMBL" id="RNL41366.1"/>
    </source>
</evidence>
<evidence type="ECO:0000313" key="3">
    <source>
        <dbReference type="Proteomes" id="UP000269591"/>
    </source>
</evidence>
<gene>
    <name evidence="2" type="ORF">DMP06_01910</name>
</gene>
<dbReference type="GO" id="GO:0016740">
    <property type="term" value="F:transferase activity"/>
    <property type="evidence" value="ECO:0007669"/>
    <property type="project" value="UniProtKB-KW"/>
</dbReference>
<comment type="similarity">
    <text evidence="1">Belongs to the phD/YefM antitoxin family.</text>
</comment>
<sequence length="89" mass="10075">MSLCVPIKDLRDTAAFDKMVAESPTPVTVTKNGYDRFVCVKSSDFSRWEQADARARLLERIMISEHERAEGLHSDALEATKSLRDKYGL</sequence>
<dbReference type="InterPro" id="IPR036165">
    <property type="entry name" value="YefM-like_sf"/>
</dbReference>
<proteinExistence type="inferred from homology"/>
<accession>A0A3N0B433</accession>
<dbReference type="Proteomes" id="UP000269591">
    <property type="component" value="Unassembled WGS sequence"/>
</dbReference>
<dbReference type="EMBL" id="QIBX01000002">
    <property type="protein sequence ID" value="RNL41366.1"/>
    <property type="molecule type" value="Genomic_DNA"/>
</dbReference>
<organism evidence="2 3">
    <name type="scientific">Slackia equolifaciens</name>
    <dbReference type="NCBI Taxonomy" id="498718"/>
    <lineage>
        <taxon>Bacteria</taxon>
        <taxon>Bacillati</taxon>
        <taxon>Actinomycetota</taxon>
        <taxon>Coriobacteriia</taxon>
        <taxon>Eggerthellales</taxon>
        <taxon>Eggerthellaceae</taxon>
        <taxon>Slackia</taxon>
    </lineage>
</organism>
<dbReference type="OrthoDB" id="3183382at2"/>
<reference evidence="3" key="1">
    <citation type="submission" date="2018-05" db="EMBL/GenBank/DDBJ databases">
        <title>Genome Sequencing of selected type strains of the family Eggerthellaceae.</title>
        <authorList>
            <person name="Danylec N."/>
            <person name="Stoll D.A."/>
            <person name="Doetsch A."/>
            <person name="Huch M."/>
        </authorList>
    </citation>
    <scope>NUCLEOTIDE SEQUENCE [LARGE SCALE GENOMIC DNA]</scope>
    <source>
        <strain evidence="3">DSM 24851</strain>
    </source>
</reference>